<dbReference type="InterPro" id="IPR009241">
    <property type="entry name" value="HigB-like"/>
</dbReference>
<evidence type="ECO:0000313" key="3">
    <source>
        <dbReference type="Proteomes" id="UP001500975"/>
    </source>
</evidence>
<accession>A0ABP8I2B8</accession>
<organism evidence="2 3">
    <name type="scientific">Variovorax defluvii</name>
    <dbReference type="NCBI Taxonomy" id="913761"/>
    <lineage>
        <taxon>Bacteria</taxon>
        <taxon>Pseudomonadati</taxon>
        <taxon>Pseudomonadota</taxon>
        <taxon>Betaproteobacteria</taxon>
        <taxon>Burkholderiales</taxon>
        <taxon>Comamonadaceae</taxon>
        <taxon>Variovorax</taxon>
    </lineage>
</organism>
<feature type="region of interest" description="Disordered" evidence="1">
    <location>
        <begin position="117"/>
        <end position="137"/>
    </location>
</feature>
<dbReference type="EMBL" id="BAABGJ010000059">
    <property type="protein sequence ID" value="GAA4349645.1"/>
    <property type="molecule type" value="Genomic_DNA"/>
</dbReference>
<keyword evidence="3" id="KW-1185">Reference proteome</keyword>
<sequence>MLWRFATYVTAHGRREVQDIIDRYGDDDREAFARAVAHLAQSSRDKWDEPHAKKLKGKPFLYEVRYRANRCATRALGFFGPNEETFTITLICTHKQNIYAPPDAINSAEARAKLVKDGTSSTVPLQIDGEDFPPNED</sequence>
<dbReference type="Pfam" id="PF05973">
    <property type="entry name" value="Gp49"/>
    <property type="match status" value="1"/>
</dbReference>
<name>A0ABP8I2B8_9BURK</name>
<evidence type="ECO:0000313" key="2">
    <source>
        <dbReference type="EMBL" id="GAA4349645.1"/>
    </source>
</evidence>
<comment type="caution">
    <text evidence="2">The sequence shown here is derived from an EMBL/GenBank/DDBJ whole genome shotgun (WGS) entry which is preliminary data.</text>
</comment>
<proteinExistence type="predicted"/>
<evidence type="ECO:0000256" key="1">
    <source>
        <dbReference type="SAM" id="MobiDB-lite"/>
    </source>
</evidence>
<feature type="compositionally biased region" description="Acidic residues" evidence="1">
    <location>
        <begin position="128"/>
        <end position="137"/>
    </location>
</feature>
<gene>
    <name evidence="2" type="ORF">GCM10023165_36630</name>
</gene>
<dbReference type="Proteomes" id="UP001500975">
    <property type="component" value="Unassembled WGS sequence"/>
</dbReference>
<reference evidence="3" key="1">
    <citation type="journal article" date="2019" name="Int. J. Syst. Evol. Microbiol.">
        <title>The Global Catalogue of Microorganisms (GCM) 10K type strain sequencing project: providing services to taxonomists for standard genome sequencing and annotation.</title>
        <authorList>
            <consortium name="The Broad Institute Genomics Platform"/>
            <consortium name="The Broad Institute Genome Sequencing Center for Infectious Disease"/>
            <person name="Wu L."/>
            <person name="Ma J."/>
        </authorList>
    </citation>
    <scope>NUCLEOTIDE SEQUENCE [LARGE SCALE GENOMIC DNA]</scope>
    <source>
        <strain evidence="3">JCM 17804</strain>
    </source>
</reference>
<protein>
    <submittedName>
        <fullName evidence="2">Uncharacterized protein</fullName>
    </submittedName>
</protein>